<dbReference type="EMBL" id="CACVKT020001833">
    <property type="protein sequence ID" value="CAC5371968.1"/>
    <property type="molecule type" value="Genomic_DNA"/>
</dbReference>
<dbReference type="EC" id="2.4.1.-" evidence="11"/>
<dbReference type="InterPro" id="IPR002659">
    <property type="entry name" value="Glyco_trans_31"/>
</dbReference>
<keyword evidence="10" id="KW-0325">Glycoprotein</keyword>
<keyword evidence="5" id="KW-0812">Transmembrane</keyword>
<sequence>MPKLAKKRSDTYFYSANHLETEEIKKENSITKDIVLGNFKDSYSNLTLKTIMGFQWTVRHCKNAKFVMKTDDDMYVNIPGLIQVIKKNDHVLQTAVGGYCYMIGQPHRDRKSKWYASFRSYPQKTYPGFCSGTGYVTSFNVVTKIVNISRHVPFFHLEDVYVSLCIQQLGFRLYSLEGFMEIHAFDPCFYKNEKLVTAHQVPLKWMRYIWETPCVKRDDNLKVKATLN</sequence>
<keyword evidence="4 12" id="KW-0808">Transferase</keyword>
<evidence type="ECO:0000256" key="4">
    <source>
        <dbReference type="ARBA" id="ARBA00022679"/>
    </source>
</evidence>
<keyword evidence="8 11" id="KW-0333">Golgi apparatus</keyword>
<evidence type="ECO:0000256" key="6">
    <source>
        <dbReference type="ARBA" id="ARBA00022968"/>
    </source>
</evidence>
<proteinExistence type="inferred from homology"/>
<dbReference type="GO" id="GO:0006493">
    <property type="term" value="P:protein O-linked glycosylation"/>
    <property type="evidence" value="ECO:0007669"/>
    <property type="project" value="TreeGrafter"/>
</dbReference>
<gene>
    <name evidence="12" type="ORF">MCOR_10231</name>
</gene>
<evidence type="ECO:0000256" key="2">
    <source>
        <dbReference type="ARBA" id="ARBA00008661"/>
    </source>
</evidence>
<keyword evidence="6" id="KW-0735">Signal-anchor</keyword>
<dbReference type="PANTHER" id="PTHR11214">
    <property type="entry name" value="BETA-1,3-N-ACETYLGLUCOSAMINYLTRANSFERASE"/>
    <property type="match status" value="1"/>
</dbReference>
<dbReference type="Proteomes" id="UP000507470">
    <property type="component" value="Unassembled WGS sequence"/>
</dbReference>
<evidence type="ECO:0000256" key="9">
    <source>
        <dbReference type="ARBA" id="ARBA00023136"/>
    </source>
</evidence>
<dbReference type="PANTHER" id="PTHR11214:SF314">
    <property type="entry name" value="HEXOSYLTRANSFERASE"/>
    <property type="match status" value="1"/>
</dbReference>
<keyword evidence="9" id="KW-0472">Membrane</keyword>
<dbReference type="AlphaFoldDB" id="A0A6J8AQ29"/>
<evidence type="ECO:0000256" key="3">
    <source>
        <dbReference type="ARBA" id="ARBA00022676"/>
    </source>
</evidence>
<comment type="similarity">
    <text evidence="2 11">Belongs to the glycosyltransferase 31 family.</text>
</comment>
<protein>
    <recommendedName>
        <fullName evidence="11">Hexosyltransferase</fullName>
        <ecNumber evidence="11">2.4.1.-</ecNumber>
    </recommendedName>
</protein>
<dbReference type="GO" id="GO:0016758">
    <property type="term" value="F:hexosyltransferase activity"/>
    <property type="evidence" value="ECO:0007669"/>
    <property type="project" value="InterPro"/>
</dbReference>
<evidence type="ECO:0000256" key="7">
    <source>
        <dbReference type="ARBA" id="ARBA00022989"/>
    </source>
</evidence>
<evidence type="ECO:0000256" key="1">
    <source>
        <dbReference type="ARBA" id="ARBA00004323"/>
    </source>
</evidence>
<organism evidence="12 13">
    <name type="scientific">Mytilus coruscus</name>
    <name type="common">Sea mussel</name>
    <dbReference type="NCBI Taxonomy" id="42192"/>
    <lineage>
        <taxon>Eukaryota</taxon>
        <taxon>Metazoa</taxon>
        <taxon>Spiralia</taxon>
        <taxon>Lophotrochozoa</taxon>
        <taxon>Mollusca</taxon>
        <taxon>Bivalvia</taxon>
        <taxon>Autobranchia</taxon>
        <taxon>Pteriomorphia</taxon>
        <taxon>Mytilida</taxon>
        <taxon>Mytiloidea</taxon>
        <taxon>Mytilidae</taxon>
        <taxon>Mytilinae</taxon>
        <taxon>Mytilus</taxon>
    </lineage>
</organism>
<evidence type="ECO:0000313" key="13">
    <source>
        <dbReference type="Proteomes" id="UP000507470"/>
    </source>
</evidence>
<accession>A0A6J8AQ29</accession>
<dbReference type="OrthoDB" id="2139606at2759"/>
<keyword evidence="7" id="KW-1133">Transmembrane helix</keyword>
<dbReference type="FunFam" id="3.90.550.50:FF:000001">
    <property type="entry name" value="Hexosyltransferase"/>
    <property type="match status" value="1"/>
</dbReference>
<evidence type="ECO:0000256" key="10">
    <source>
        <dbReference type="ARBA" id="ARBA00023180"/>
    </source>
</evidence>
<evidence type="ECO:0000256" key="8">
    <source>
        <dbReference type="ARBA" id="ARBA00023034"/>
    </source>
</evidence>
<keyword evidence="13" id="KW-1185">Reference proteome</keyword>
<dbReference type="GO" id="GO:0000139">
    <property type="term" value="C:Golgi membrane"/>
    <property type="evidence" value="ECO:0007669"/>
    <property type="project" value="UniProtKB-SubCell"/>
</dbReference>
<reference evidence="12 13" key="1">
    <citation type="submission" date="2020-06" db="EMBL/GenBank/DDBJ databases">
        <authorList>
            <person name="Li R."/>
            <person name="Bekaert M."/>
        </authorList>
    </citation>
    <scope>NUCLEOTIDE SEQUENCE [LARGE SCALE GENOMIC DNA]</scope>
    <source>
        <strain evidence="13">wild</strain>
    </source>
</reference>
<evidence type="ECO:0000313" key="12">
    <source>
        <dbReference type="EMBL" id="CAC5371968.1"/>
    </source>
</evidence>
<dbReference type="Pfam" id="PF01762">
    <property type="entry name" value="Galactosyl_T"/>
    <property type="match status" value="1"/>
</dbReference>
<dbReference type="Gene3D" id="3.90.550.50">
    <property type="match status" value="1"/>
</dbReference>
<name>A0A6J8AQ29_MYTCO</name>
<keyword evidence="3 11" id="KW-0328">Glycosyltransferase</keyword>
<comment type="subcellular location">
    <subcellularLocation>
        <location evidence="1 11">Golgi apparatus membrane</location>
        <topology evidence="1 11">Single-pass type II membrane protein</topology>
    </subcellularLocation>
</comment>
<evidence type="ECO:0000256" key="11">
    <source>
        <dbReference type="RuleBase" id="RU363063"/>
    </source>
</evidence>
<evidence type="ECO:0000256" key="5">
    <source>
        <dbReference type="ARBA" id="ARBA00022692"/>
    </source>
</evidence>